<dbReference type="GO" id="GO:0003980">
    <property type="term" value="F:UDP-glucose:glycoprotein glucosyltransferase activity"/>
    <property type="evidence" value="ECO:0007669"/>
    <property type="project" value="InterPro"/>
</dbReference>
<dbReference type="Pfam" id="PF06427">
    <property type="entry name" value="UDP-g_GGTase"/>
    <property type="match status" value="1"/>
</dbReference>
<dbReference type="InterPro" id="IPR040694">
    <property type="entry name" value="UGGT_TRXL_2"/>
</dbReference>
<name>G0UKE4_TRYCI</name>
<proteinExistence type="predicted"/>
<dbReference type="InterPro" id="IPR009448">
    <property type="entry name" value="UDP-g_GGtrans"/>
</dbReference>
<dbReference type="InterPro" id="IPR040692">
    <property type="entry name" value="UGGT_TRXL_3"/>
</dbReference>
<accession>G0UKE4</accession>
<dbReference type="Pfam" id="PF18402">
    <property type="entry name" value="Thioredoxin_14"/>
    <property type="match status" value="1"/>
</dbReference>
<dbReference type="GO" id="GO:0018279">
    <property type="term" value="P:protein N-linked glycosylation via asparagine"/>
    <property type="evidence" value="ECO:0007669"/>
    <property type="project" value="TreeGrafter"/>
</dbReference>
<dbReference type="PANTHER" id="PTHR11226">
    <property type="entry name" value="UDP-GLUCOSE GLYCOPROTEIN:GLUCOSYLTRANSFERASE"/>
    <property type="match status" value="1"/>
</dbReference>
<feature type="domain" description="UGGT thioredoxin-like" evidence="3">
    <location>
        <begin position="353"/>
        <end position="460"/>
    </location>
</feature>
<dbReference type="Pfam" id="PF18401">
    <property type="entry name" value="Thioredoxin_13"/>
    <property type="match status" value="1"/>
</dbReference>
<reference evidence="5" key="1">
    <citation type="journal article" date="2012" name="Proc. Natl. Acad. Sci. U.S.A.">
        <title>Antigenic diversity is generated by distinct evolutionary mechanisms in African trypanosome species.</title>
        <authorList>
            <person name="Jackson A.P."/>
            <person name="Berry A."/>
            <person name="Aslett M."/>
            <person name="Allison H.C."/>
            <person name="Burton P."/>
            <person name="Vavrova-Anderson J."/>
            <person name="Brown R."/>
            <person name="Browne H."/>
            <person name="Corton N."/>
            <person name="Hauser H."/>
            <person name="Gamble J."/>
            <person name="Gilderthorp R."/>
            <person name="Marcello L."/>
            <person name="McQuillan J."/>
            <person name="Otto T.D."/>
            <person name="Quail M.A."/>
            <person name="Sanders M.J."/>
            <person name="van Tonder A."/>
            <person name="Ginger M.L."/>
            <person name="Field M.C."/>
            <person name="Barry J.D."/>
            <person name="Hertz-Fowler C."/>
            <person name="Berriman M."/>
        </authorList>
    </citation>
    <scope>NUCLEOTIDE SEQUENCE</scope>
    <source>
        <strain evidence="5">IL3000</strain>
    </source>
</reference>
<feature type="signal peptide" evidence="1">
    <location>
        <begin position="1"/>
        <end position="29"/>
    </location>
</feature>
<evidence type="ECO:0000313" key="5">
    <source>
        <dbReference type="EMBL" id="CCC89849.1"/>
    </source>
</evidence>
<feature type="domain" description="UGGT thioredoxin-like" evidence="2">
    <location>
        <begin position="72"/>
        <end position="259"/>
    </location>
</feature>
<sequence>MSGFVSTANGLAAIVTALLLRHCVYLVECKGVHVTVVASWTETPLLQEGCEAVARLPTAVGVNTENGNVSGFYWCLEDVWRRAGATNVTGGAQTMTQKVQYDLLMAAMRSGNYAPRHVALLTAKLAARVHSPTVEAHRQLARKTIRIVEGCSVEGRPFALLASGAICDAQELSKAIQRLPVNVRRDGGTTREGEKSEHEDEVMSIIPDLDHVHPQFNGPNLVIVYGIVGEAMTMQLLHAAMRHGPAVRVVFRHLPVSGKQWDELLPVQGYGVTVDVKSTEYRVVDDRGSEASVEKLEQRLNAEGGSRDGGMGIIGGFNVSMLKERYPNHSAQLDNFKEALIARLEKEIKVDYHPWERPLIGIGAIRYILDSSREPLGALLDLLTNFPARASRVSKLGLSGSGHLGGVIHYGLEAIGQVVGRGTSHVFLNGRSVSPEHINIFYIIEKMEEYEALISKLSAILGTNNTSGTAAKSAVLSLAEMLQQERLGSHRGKQVPRLWIPKEIIHWVNDVEKNPFLYQLPTTLRSVLSDGDRSPRIPKRNLFHVTGIVDPTTMEGLTTLFEMYRRAGQPVRFGFVLVDRGWSPEVTITSEGMGSTAVPESSKITVSIAATFWELTREEESDEKSVSEFLLAIVRSVMTKHSITEAEVNAIVQETLQSAMKRTLDEIVVDPDFIVHYQEAQEMIHSLKLKRFPVVLVNGQVQADISTALQHGIVAEFAHVQQLVETDALDDEDNNLYDAVLKLSEAKTHFFEALYEDKTYVNWESSWVMSFLHKYPFFAAPGARRDEPSLVSGVLAIQAPLRPQSLQAIQKLLRSLSLCKKEKDMCNRVRVTHVFCGVPPTSEHRTVVRDLQQLQMALREQTDMNETQRLDLLEEFLTKVIEQSDPQGRLDSASAYAGVLKGVKFSEKLQTLLSNLAKEGASADRAAKLQQYSTLSSNFCENTVTTDETPPSTDVGAIHYYANGRRFVYSDDYIEDDFKVASLDEIDVAESVWASLEVANYSAPPPGMEKSETDQNIYASKVSSVTATLLLDAWKNDRSEERKLRLPSAGGPMSFVIGPASGADPVHRLTVVLDPMSRVSQHLASLCDYVARMPIGATCTVYLNPTSNIEKMMRNYYQFVGETELRFDAEGAVMPPAAVFSHLPERHVLTLGVEEPECWTVFPMEAEHDLDNIILSKLPPSSHFLHATYRLNSILISGSAINSDGSMMPSSGLPLQIRPTRSHLKGGGYASAARDTLVMTIKGYFQLQSAPGVWYLTVQPGDVARVFYISQFTKSRCVMRQTVLKTSNSTTLLGRPFPLVFLPSPVPSCNWV</sequence>
<keyword evidence="1" id="KW-0732">Signal</keyword>
<evidence type="ECO:0000256" key="1">
    <source>
        <dbReference type="SAM" id="SignalP"/>
    </source>
</evidence>
<dbReference type="PANTHER" id="PTHR11226:SF0">
    <property type="entry name" value="UDP-GLUCOSE:GLYCOPROTEIN GLUCOSYLTRANSFERASE"/>
    <property type="match status" value="1"/>
</dbReference>
<keyword evidence="5" id="KW-0808">Transferase</keyword>
<evidence type="ECO:0000259" key="2">
    <source>
        <dbReference type="Pfam" id="PF18400"/>
    </source>
</evidence>
<dbReference type="VEuPathDB" id="TriTrypDB:TcIL3000_3_2820"/>
<feature type="domain" description="UGGT thioredoxin-like" evidence="4">
    <location>
        <begin position="503"/>
        <end position="749"/>
    </location>
</feature>
<dbReference type="EMBL" id="HE575316">
    <property type="protein sequence ID" value="CCC89849.1"/>
    <property type="molecule type" value="Genomic_DNA"/>
</dbReference>
<dbReference type="GO" id="GO:0051082">
    <property type="term" value="F:unfolded protein binding"/>
    <property type="evidence" value="ECO:0007669"/>
    <property type="project" value="TreeGrafter"/>
</dbReference>
<protein>
    <submittedName>
        <fullName evidence="5">Putative UDP-glucose:glycoprotein glucosyltransferase</fullName>
    </submittedName>
</protein>
<evidence type="ECO:0000259" key="4">
    <source>
        <dbReference type="Pfam" id="PF18402"/>
    </source>
</evidence>
<dbReference type="InterPro" id="IPR040693">
    <property type="entry name" value="UGGT_TRXL_1"/>
</dbReference>
<feature type="chain" id="PRO_5003410280" evidence="1">
    <location>
        <begin position="30"/>
        <end position="1312"/>
    </location>
</feature>
<dbReference type="GO" id="GO:0036503">
    <property type="term" value="P:ERAD pathway"/>
    <property type="evidence" value="ECO:0007669"/>
    <property type="project" value="TreeGrafter"/>
</dbReference>
<evidence type="ECO:0000259" key="3">
    <source>
        <dbReference type="Pfam" id="PF18401"/>
    </source>
</evidence>
<dbReference type="Pfam" id="PF18400">
    <property type="entry name" value="Thioredoxin_12"/>
    <property type="match status" value="1"/>
</dbReference>
<gene>
    <name evidence="5" type="ORF">TCIL3000_3_2820</name>
</gene>
<dbReference type="GO" id="GO:0005783">
    <property type="term" value="C:endoplasmic reticulum"/>
    <property type="evidence" value="ECO:0007669"/>
    <property type="project" value="TreeGrafter"/>
</dbReference>
<organism evidence="5">
    <name type="scientific">Trypanosoma congolense (strain IL3000)</name>
    <dbReference type="NCBI Taxonomy" id="1068625"/>
    <lineage>
        <taxon>Eukaryota</taxon>
        <taxon>Discoba</taxon>
        <taxon>Euglenozoa</taxon>
        <taxon>Kinetoplastea</taxon>
        <taxon>Metakinetoplastina</taxon>
        <taxon>Trypanosomatida</taxon>
        <taxon>Trypanosomatidae</taxon>
        <taxon>Trypanosoma</taxon>
        <taxon>Nannomonas</taxon>
    </lineage>
</organism>